<evidence type="ECO:0000256" key="4">
    <source>
        <dbReference type="ARBA" id="ARBA00022692"/>
    </source>
</evidence>
<dbReference type="AlphaFoldDB" id="A0A2H1FYJ5"/>
<protein>
    <submittedName>
        <fullName evidence="11">Uncharacterized protein</fullName>
    </submittedName>
</protein>
<feature type="transmembrane region" description="Helical" evidence="10">
    <location>
        <begin position="258"/>
        <end position="279"/>
    </location>
</feature>
<comment type="catalytic activity">
    <reaction evidence="8">
        <text>fluoride(in) = fluoride(out)</text>
        <dbReference type="Rhea" id="RHEA:76159"/>
        <dbReference type="ChEBI" id="CHEBI:17051"/>
    </reaction>
    <physiologicalReaction direction="left-to-right" evidence="8">
        <dbReference type="Rhea" id="RHEA:76160"/>
    </physiologicalReaction>
</comment>
<evidence type="ECO:0000256" key="8">
    <source>
        <dbReference type="ARBA" id="ARBA00035585"/>
    </source>
</evidence>
<feature type="transmembrane region" description="Helical" evidence="10">
    <location>
        <begin position="208"/>
        <end position="229"/>
    </location>
</feature>
<evidence type="ECO:0000256" key="7">
    <source>
        <dbReference type="ARBA" id="ARBA00035120"/>
    </source>
</evidence>
<feature type="transmembrane region" description="Helical" evidence="10">
    <location>
        <begin position="360"/>
        <end position="382"/>
    </location>
</feature>
<evidence type="ECO:0000256" key="5">
    <source>
        <dbReference type="ARBA" id="ARBA00022989"/>
    </source>
</evidence>
<evidence type="ECO:0000256" key="2">
    <source>
        <dbReference type="ARBA" id="ARBA00004651"/>
    </source>
</evidence>
<dbReference type="EMBL" id="LT854254">
    <property type="protein sequence ID" value="SMR46387.1"/>
    <property type="molecule type" value="Genomic_DNA"/>
</dbReference>
<feature type="transmembrane region" description="Helical" evidence="10">
    <location>
        <begin position="493"/>
        <end position="514"/>
    </location>
</feature>
<feature type="transmembrane region" description="Helical" evidence="10">
    <location>
        <begin position="320"/>
        <end position="339"/>
    </location>
</feature>
<feature type="region of interest" description="Disordered" evidence="9">
    <location>
        <begin position="1"/>
        <end position="161"/>
    </location>
</feature>
<feature type="compositionally biased region" description="Polar residues" evidence="9">
    <location>
        <begin position="1"/>
        <end position="10"/>
    </location>
</feature>
<comment type="similarity">
    <text evidence="7">Belongs to the fluoride channel Fluc/FEX (TC 1.A.43) family.</text>
</comment>
<name>A0A2H1FYJ5_ZYMTR</name>
<gene>
    <name evidence="11" type="ORF">ZT1E4_G3005</name>
</gene>
<keyword evidence="3" id="KW-1003">Cell membrane</keyword>
<keyword evidence="6 10" id="KW-0472">Membrane</keyword>
<dbReference type="GO" id="GO:1903425">
    <property type="term" value="F:fluoride transmembrane transporter activity"/>
    <property type="evidence" value="ECO:0007669"/>
    <property type="project" value="TreeGrafter"/>
</dbReference>
<evidence type="ECO:0000313" key="12">
    <source>
        <dbReference type="Proteomes" id="UP000245764"/>
    </source>
</evidence>
<keyword evidence="4 10" id="KW-0812">Transmembrane</keyword>
<evidence type="ECO:0000256" key="9">
    <source>
        <dbReference type="SAM" id="MobiDB-lite"/>
    </source>
</evidence>
<evidence type="ECO:0000256" key="10">
    <source>
        <dbReference type="SAM" id="Phobius"/>
    </source>
</evidence>
<dbReference type="PANTHER" id="PTHR28259:SF1">
    <property type="entry name" value="FLUORIDE EXPORT PROTEIN 1-RELATED"/>
    <property type="match status" value="1"/>
</dbReference>
<reference evidence="12" key="1">
    <citation type="submission" date="2017-05" db="EMBL/GenBank/DDBJ databases">
        <authorList>
            <person name="Song R."/>
            <person name="Chenine A.L."/>
            <person name="Ruprecht R.M."/>
        </authorList>
    </citation>
    <scope>NUCLEOTIDE SEQUENCE [LARGE SCALE GENOMIC DNA]</scope>
</reference>
<feature type="compositionally biased region" description="Low complexity" evidence="9">
    <location>
        <begin position="135"/>
        <end position="145"/>
    </location>
</feature>
<evidence type="ECO:0000256" key="6">
    <source>
        <dbReference type="ARBA" id="ARBA00023136"/>
    </source>
</evidence>
<dbReference type="InterPro" id="IPR003691">
    <property type="entry name" value="FluC"/>
</dbReference>
<dbReference type="Proteomes" id="UP000245764">
    <property type="component" value="Chromosome 2"/>
</dbReference>
<evidence type="ECO:0000256" key="1">
    <source>
        <dbReference type="ARBA" id="ARBA00002598"/>
    </source>
</evidence>
<accession>A0A2H1FYJ5</accession>
<feature type="transmembrane region" description="Helical" evidence="10">
    <location>
        <begin position="168"/>
        <end position="188"/>
    </location>
</feature>
<dbReference type="GO" id="GO:0005886">
    <property type="term" value="C:plasma membrane"/>
    <property type="evidence" value="ECO:0007669"/>
    <property type="project" value="UniProtKB-SubCell"/>
</dbReference>
<dbReference type="PANTHER" id="PTHR28259">
    <property type="entry name" value="FLUORIDE EXPORT PROTEIN 1-RELATED"/>
    <property type="match status" value="1"/>
</dbReference>
<proteinExistence type="inferred from homology"/>
<evidence type="ECO:0000313" key="11">
    <source>
        <dbReference type="EMBL" id="SMR46387.1"/>
    </source>
</evidence>
<sequence>MYPASSSKAFSQRPAFEDVPDVPAPEEVLPPDQQQERRLSTNTTTSRRDETRCLNRPSRPASGVSQAALLKNKSASSTQQHPYFAEDFELDDRPHHASRPSESTIARNFSRRRSSNSREPDIDISAFPPPPTQPPRLSTSTRRSQNPTWDNVDKSPPRSSLLPPTSRLLTEIYTISYLVFFSIFGTLARLGTQWITFYPGAPITTPVLWANMAGSLVMGFLTEDINIFLTHHTRHIPIQNGEISPSDRTELMKTKKTIPLYIGLATGFCGSYTSFSSFARDIFLALSNDLPSPISHPYTGATPSPSSTNSRHPGYSVESLLAVILSTLALSIAGFLVGTHLASAVHPYTPSLAPRILKKILNPTILLLGFGCWISAVLLSIFPPHNKWRGEVLFALVFAPLGCLLRHYTSLLMNPLVPTFPLGTFTVNIFGTAVEAMCYSLQHVGLAGSGLVGGGVIGCQVLQGVQDGFCGCLTTVSTWVGELVGMKRRRSGYVYGTVSVGVALGLVVVIMGSVRWSVGFEDAVCSTGYPNKVHG</sequence>
<comment type="function">
    <text evidence="1">Fluoride channel required for the rapid expulsion of cytoplasmic fluoride.</text>
</comment>
<organism evidence="11 12">
    <name type="scientific">Zymoseptoria tritici ST99CH_1E4</name>
    <dbReference type="NCBI Taxonomy" id="1276532"/>
    <lineage>
        <taxon>Eukaryota</taxon>
        <taxon>Fungi</taxon>
        <taxon>Dikarya</taxon>
        <taxon>Ascomycota</taxon>
        <taxon>Pezizomycotina</taxon>
        <taxon>Dothideomycetes</taxon>
        <taxon>Dothideomycetidae</taxon>
        <taxon>Mycosphaerellales</taxon>
        <taxon>Mycosphaerellaceae</taxon>
        <taxon>Zymoseptoria</taxon>
    </lineage>
</organism>
<keyword evidence="5 10" id="KW-1133">Transmembrane helix</keyword>
<feature type="transmembrane region" description="Helical" evidence="10">
    <location>
        <begin position="388"/>
        <end position="405"/>
    </location>
</feature>
<dbReference type="Pfam" id="PF02537">
    <property type="entry name" value="CRCB"/>
    <property type="match status" value="2"/>
</dbReference>
<comment type="subcellular location">
    <subcellularLocation>
        <location evidence="2">Cell membrane</location>
        <topology evidence="2">Multi-pass membrane protein</topology>
    </subcellularLocation>
</comment>
<evidence type="ECO:0000256" key="3">
    <source>
        <dbReference type="ARBA" id="ARBA00022475"/>
    </source>
</evidence>